<feature type="transmembrane region" description="Helical" evidence="6">
    <location>
        <begin position="82"/>
        <end position="103"/>
    </location>
</feature>
<dbReference type="Proteomes" id="UP000681594">
    <property type="component" value="Unassembled WGS sequence"/>
</dbReference>
<evidence type="ECO:0000256" key="5">
    <source>
        <dbReference type="ARBA" id="ARBA00023136"/>
    </source>
</evidence>
<dbReference type="InterPro" id="IPR050833">
    <property type="entry name" value="Poly_Biosynth_Transport"/>
</dbReference>
<keyword evidence="5 6" id="KW-0472">Membrane</keyword>
<evidence type="ECO:0000256" key="1">
    <source>
        <dbReference type="ARBA" id="ARBA00004651"/>
    </source>
</evidence>
<dbReference type="RefSeq" id="WP_209381498.1">
    <property type="nucleotide sequence ID" value="NZ_JAGIZB010000028.1"/>
</dbReference>
<gene>
    <name evidence="7" type="ORF">J8J14_20875</name>
</gene>
<keyword evidence="8" id="KW-1185">Reference proteome</keyword>
<proteinExistence type="predicted"/>
<evidence type="ECO:0000313" key="8">
    <source>
        <dbReference type="Proteomes" id="UP000681594"/>
    </source>
</evidence>
<feature type="transmembrane region" description="Helical" evidence="6">
    <location>
        <begin position="252"/>
        <end position="271"/>
    </location>
</feature>
<comment type="subcellular location">
    <subcellularLocation>
        <location evidence="1">Cell membrane</location>
        <topology evidence="1">Multi-pass membrane protein</topology>
    </subcellularLocation>
</comment>
<feature type="transmembrane region" description="Helical" evidence="6">
    <location>
        <begin position="115"/>
        <end position="134"/>
    </location>
</feature>
<protein>
    <recommendedName>
        <fullName evidence="9">Polysaccharide biosynthesis protein</fullName>
    </recommendedName>
</protein>
<feature type="transmembrane region" description="Helical" evidence="6">
    <location>
        <begin position="385"/>
        <end position="403"/>
    </location>
</feature>
<keyword evidence="4 6" id="KW-1133">Transmembrane helix</keyword>
<evidence type="ECO:0000313" key="7">
    <source>
        <dbReference type="EMBL" id="MBP0447230.1"/>
    </source>
</evidence>
<feature type="transmembrane region" description="Helical" evidence="6">
    <location>
        <begin position="292"/>
        <end position="312"/>
    </location>
</feature>
<feature type="transmembrane region" description="Helical" evidence="6">
    <location>
        <begin position="324"/>
        <end position="347"/>
    </location>
</feature>
<evidence type="ECO:0008006" key="9">
    <source>
        <dbReference type="Google" id="ProtNLM"/>
    </source>
</evidence>
<organism evidence="7 8">
    <name type="scientific">Pararoseomonas baculiformis</name>
    <dbReference type="NCBI Taxonomy" id="2820812"/>
    <lineage>
        <taxon>Bacteria</taxon>
        <taxon>Pseudomonadati</taxon>
        <taxon>Pseudomonadota</taxon>
        <taxon>Alphaproteobacteria</taxon>
        <taxon>Acetobacterales</taxon>
        <taxon>Acetobacteraceae</taxon>
        <taxon>Pararoseomonas</taxon>
    </lineage>
</organism>
<feature type="transmembrane region" description="Helical" evidence="6">
    <location>
        <begin position="38"/>
        <end position="61"/>
    </location>
</feature>
<evidence type="ECO:0000256" key="2">
    <source>
        <dbReference type="ARBA" id="ARBA00022475"/>
    </source>
</evidence>
<evidence type="ECO:0000256" key="3">
    <source>
        <dbReference type="ARBA" id="ARBA00022692"/>
    </source>
</evidence>
<dbReference type="PANTHER" id="PTHR30250:SF11">
    <property type="entry name" value="O-ANTIGEN TRANSPORTER-RELATED"/>
    <property type="match status" value="1"/>
</dbReference>
<accession>A0ABS4AJN3</accession>
<dbReference type="EMBL" id="JAGIZB010000028">
    <property type="protein sequence ID" value="MBP0447230.1"/>
    <property type="molecule type" value="Genomic_DNA"/>
</dbReference>
<reference evidence="7 8" key="1">
    <citation type="submission" date="2021-03" db="EMBL/GenBank/DDBJ databases">
        <authorList>
            <person name="So Y."/>
        </authorList>
    </citation>
    <scope>NUCLEOTIDE SEQUENCE [LARGE SCALE GENOMIC DNA]</scope>
    <source>
        <strain evidence="7 8">SSH11</strain>
    </source>
</reference>
<feature type="transmembrane region" description="Helical" evidence="6">
    <location>
        <begin position="146"/>
        <end position="166"/>
    </location>
</feature>
<feature type="transmembrane region" description="Helical" evidence="6">
    <location>
        <begin position="172"/>
        <end position="192"/>
    </location>
</feature>
<comment type="caution">
    <text evidence="7">The sequence shown here is derived from an EMBL/GenBank/DDBJ whole genome shotgun (WGS) entry which is preliminary data.</text>
</comment>
<evidence type="ECO:0000256" key="4">
    <source>
        <dbReference type="ARBA" id="ARBA00022989"/>
    </source>
</evidence>
<dbReference type="PANTHER" id="PTHR30250">
    <property type="entry name" value="PST FAMILY PREDICTED COLANIC ACID TRANSPORTER"/>
    <property type="match status" value="1"/>
</dbReference>
<keyword evidence="2" id="KW-1003">Cell membrane</keyword>
<name>A0ABS4AJN3_9PROT</name>
<keyword evidence="3 6" id="KW-0812">Transmembrane</keyword>
<sequence length="421" mass="44340">MAPGTIGTMAGLLDQVLVSLANLAVSLLVLRFGSKFEFGLYGLGYGAIVVATSFASALFATPMTVSYYRLPEAQRPAYAGSLFIGQVAISVLLCLVALVAALATGVDLFAGGQEGLVWALVILCCPAAMAHDLSRSYRFLRQQGPVALGLDAVQAALWIGLSLLAIRAEMPAHLAALGAYGAASAFTALLGLMRSHLAPAGLGTVLEHVRSVWDQGKWAMGGVAVSAMQNQAHLYLVAWLATVEAVADVNAARMLIAPVGLVVIGMNRGMLPMLAKLHAEGRREAMRRLAGGALLFIVFLLLAFLGALYLSWDLLTTTVLRGEYHQIGGLVLAWAAVVTIQAAVLILSAQFQVEGRFRLLTMLNFYTAVPVLLCAVPMIQWQGGIGGLLALALGQVMLGLLLVRDLRNRDRSAPAPSVAPG</sequence>
<feature type="transmembrane region" description="Helical" evidence="6">
    <location>
        <begin position="12"/>
        <end position="32"/>
    </location>
</feature>
<evidence type="ECO:0000256" key="6">
    <source>
        <dbReference type="SAM" id="Phobius"/>
    </source>
</evidence>
<feature type="transmembrane region" description="Helical" evidence="6">
    <location>
        <begin position="359"/>
        <end position="379"/>
    </location>
</feature>